<evidence type="ECO:0000256" key="1">
    <source>
        <dbReference type="ARBA" id="ARBA00004123"/>
    </source>
</evidence>
<reference evidence="6" key="1">
    <citation type="submission" date="2025-08" db="UniProtKB">
        <authorList>
            <consortium name="Ensembl"/>
        </authorList>
    </citation>
    <scope>IDENTIFICATION</scope>
</reference>
<feature type="compositionally biased region" description="Basic and acidic residues" evidence="4">
    <location>
        <begin position="111"/>
        <end position="124"/>
    </location>
</feature>
<feature type="region of interest" description="Disordered" evidence="4">
    <location>
        <begin position="223"/>
        <end position="258"/>
    </location>
</feature>
<evidence type="ECO:0000259" key="5">
    <source>
        <dbReference type="Pfam" id="PF11502"/>
    </source>
</evidence>
<sequence length="628" mass="66337">SHDKRDFIPNSPSTTEVMVRSPPVMSPSTAVQMDSKMPNQGKPGSTGSQSQSSPCDPKTLGSKGTQGVAGSMGLKNGQGLTSGPSSKVKVKRERSTSVESFDQPESGTPTSEEKDCNSDVKPQDTHSTSSTGLSRSSTPSHNALGGQGSTTEPATGQKPGSKLVYVFTTELANKAADAVLTGHTENIIAFHMKNISNNKDKAHLLLVSTNINILHLKYSTVDQGPGSQAETGLNPSSTEGPGGGSGGTGLTPQQQQQQLAQELLNIEANTEGLSQEQLEHRQRSLQTLRDIQRMLFPDDRDAPPGPPQGPHDGGPDGGPRRSEQGPLQAMMAQSQSLGPPGPGGPRPQGPPFGPPHGPRDMPPFPQDEMGPHMGGPGGCGDGDQMTPEQVEMQHRPMPDMMMHPHGPRGMMRGPPPPYQMGPGEMWGGPGGPPDHYQERIPMGPGPRGMPPHMQRMPGFSGMMNPEMEGPPRPGMGWPDDMPSRMGDGRGFPGGPGGMFTGPGGRGERFPNPQSVQEAMFHQGMGGEKGLPPGMVIDMQRMMGHQRGGMEPGNGMGMFPRMPGEGPMSPSARLQGMGGRDMGPEFGMGPGPGPGPHMHPSKLRDPPMNMSPDEILRMRSPLCDKSSPR</sequence>
<evidence type="ECO:0000256" key="3">
    <source>
        <dbReference type="ARBA" id="ARBA00023242"/>
    </source>
</evidence>
<dbReference type="GO" id="GO:0008013">
    <property type="term" value="F:beta-catenin binding"/>
    <property type="evidence" value="ECO:0007669"/>
    <property type="project" value="InterPro"/>
</dbReference>
<proteinExistence type="inferred from homology"/>
<accession>A0A8C6TV78</accession>
<keyword evidence="7" id="KW-1185">Reference proteome</keyword>
<dbReference type="PANTHER" id="PTHR15185:SF5">
    <property type="entry name" value="B-CELL CLL_LYMPHOMA 9 PROTEIN"/>
    <property type="match status" value="1"/>
</dbReference>
<evidence type="ECO:0000256" key="2">
    <source>
        <dbReference type="ARBA" id="ARBA00009200"/>
    </source>
</evidence>
<protein>
    <submittedName>
        <fullName evidence="6">BCL9 transcription coactivator</fullName>
    </submittedName>
</protein>
<dbReference type="Ensembl" id="ENSNMLT00000031111.1">
    <property type="protein sequence ID" value="ENSNMLP00000027852.1"/>
    <property type="gene ID" value="ENSNMLG00000017741.1"/>
</dbReference>
<dbReference type="InterPro" id="IPR024670">
    <property type="entry name" value="BCL9_beta-catenin-bd_dom"/>
</dbReference>
<feature type="compositionally biased region" description="Low complexity" evidence="4">
    <location>
        <begin position="125"/>
        <end position="140"/>
    </location>
</feature>
<feature type="compositionally biased region" description="Gly residues" evidence="4">
    <location>
        <begin position="372"/>
        <end position="381"/>
    </location>
</feature>
<feature type="compositionally biased region" description="Polar residues" evidence="4">
    <location>
        <begin position="97"/>
        <end position="110"/>
    </location>
</feature>
<evidence type="ECO:0000313" key="6">
    <source>
        <dbReference type="Ensembl" id="ENSNMLP00000027852.1"/>
    </source>
</evidence>
<dbReference type="GO" id="GO:0003713">
    <property type="term" value="F:transcription coactivator activity"/>
    <property type="evidence" value="ECO:0007669"/>
    <property type="project" value="InterPro"/>
</dbReference>
<evidence type="ECO:0000313" key="7">
    <source>
        <dbReference type="Proteomes" id="UP000694523"/>
    </source>
</evidence>
<feature type="compositionally biased region" description="Polar residues" evidence="4">
    <location>
        <begin position="223"/>
        <end position="234"/>
    </location>
</feature>
<dbReference type="AlphaFoldDB" id="A0A8C6TV78"/>
<dbReference type="Gene3D" id="3.30.40.10">
    <property type="entry name" value="Zinc/RING finger domain, C3HC4 (zinc finger)"/>
    <property type="match status" value="1"/>
</dbReference>
<dbReference type="GO" id="GO:0045944">
    <property type="term" value="P:positive regulation of transcription by RNA polymerase II"/>
    <property type="evidence" value="ECO:0007669"/>
    <property type="project" value="TreeGrafter"/>
</dbReference>
<dbReference type="PANTHER" id="PTHR15185">
    <property type="entry name" value="BCL9"/>
    <property type="match status" value="1"/>
</dbReference>
<feature type="domain" description="B-cell lymphoma 9 beta-catenin binding" evidence="5">
    <location>
        <begin position="272"/>
        <end position="310"/>
    </location>
</feature>
<evidence type="ECO:0000256" key="4">
    <source>
        <dbReference type="SAM" id="MobiDB-lite"/>
    </source>
</evidence>
<dbReference type="Pfam" id="PF11502">
    <property type="entry name" value="BCL9"/>
    <property type="match status" value="1"/>
</dbReference>
<comment type="subcellular location">
    <subcellularLocation>
        <location evidence="1">Nucleus</location>
    </subcellularLocation>
</comment>
<feature type="region of interest" description="Disordered" evidence="4">
    <location>
        <begin position="580"/>
        <end position="628"/>
    </location>
</feature>
<feature type="region of interest" description="Disordered" evidence="4">
    <location>
        <begin position="296"/>
        <end position="386"/>
    </location>
</feature>
<feature type="region of interest" description="Disordered" evidence="4">
    <location>
        <begin position="1"/>
        <end position="159"/>
    </location>
</feature>
<reference evidence="6" key="2">
    <citation type="submission" date="2025-09" db="UniProtKB">
        <authorList>
            <consortium name="Ensembl"/>
        </authorList>
    </citation>
    <scope>IDENTIFICATION</scope>
</reference>
<keyword evidence="3" id="KW-0539">Nucleus</keyword>
<comment type="similarity">
    <text evidence="2">Belongs to the BCL9 family.</text>
</comment>
<organism evidence="6 7">
    <name type="scientific">Neogobius melanostomus</name>
    <name type="common">round goby</name>
    <dbReference type="NCBI Taxonomy" id="47308"/>
    <lineage>
        <taxon>Eukaryota</taxon>
        <taxon>Metazoa</taxon>
        <taxon>Chordata</taxon>
        <taxon>Craniata</taxon>
        <taxon>Vertebrata</taxon>
        <taxon>Euteleostomi</taxon>
        <taxon>Actinopterygii</taxon>
        <taxon>Neopterygii</taxon>
        <taxon>Teleostei</taxon>
        <taxon>Neoteleostei</taxon>
        <taxon>Acanthomorphata</taxon>
        <taxon>Gobiaria</taxon>
        <taxon>Gobiiformes</taxon>
        <taxon>Gobioidei</taxon>
        <taxon>Gobiidae</taxon>
        <taxon>Benthophilinae</taxon>
        <taxon>Neogobiini</taxon>
        <taxon>Neogobius</taxon>
    </lineage>
</organism>
<dbReference type="Proteomes" id="UP000694523">
    <property type="component" value="Unplaced"/>
</dbReference>
<dbReference type="GO" id="GO:1990907">
    <property type="term" value="C:beta-catenin-TCF complex"/>
    <property type="evidence" value="ECO:0007669"/>
    <property type="project" value="TreeGrafter"/>
</dbReference>
<feature type="compositionally biased region" description="Gly residues" evidence="4">
    <location>
        <begin position="240"/>
        <end position="249"/>
    </location>
</feature>
<name>A0A8C6TV78_9GOBI</name>
<dbReference type="InterPro" id="IPR013083">
    <property type="entry name" value="Znf_RING/FYVE/PHD"/>
</dbReference>
<feature type="compositionally biased region" description="Low complexity" evidence="4">
    <location>
        <begin position="40"/>
        <end position="53"/>
    </location>
</feature>
<dbReference type="InterPro" id="IPR015668">
    <property type="entry name" value="Bcl-9/Bcl-9l"/>
</dbReference>
<dbReference type="GO" id="GO:0060070">
    <property type="term" value="P:canonical Wnt signaling pathway"/>
    <property type="evidence" value="ECO:0007669"/>
    <property type="project" value="InterPro"/>
</dbReference>
<feature type="compositionally biased region" description="Gly residues" evidence="4">
    <location>
        <begin position="580"/>
        <end position="589"/>
    </location>
</feature>
<feature type="compositionally biased region" description="Pro residues" evidence="4">
    <location>
        <begin position="339"/>
        <end position="365"/>
    </location>
</feature>